<feature type="signal peptide" evidence="1">
    <location>
        <begin position="1"/>
        <end position="23"/>
    </location>
</feature>
<feature type="chain" id="PRO_5007286114" evidence="1">
    <location>
        <begin position="24"/>
        <end position="212"/>
    </location>
</feature>
<evidence type="ECO:0000313" key="2">
    <source>
        <dbReference type="EMBL" id="JAP82025.1"/>
    </source>
</evidence>
<proteinExistence type="predicted"/>
<name>A0A131YU21_RHIAP</name>
<reference evidence="2" key="1">
    <citation type="journal article" date="2016" name="Ticks Tick Borne Dis.">
        <title>De novo assembly and annotation of the salivary gland transcriptome of Rhipicephalus appendiculatus male and female ticks during blood feeding.</title>
        <authorList>
            <person name="de Castro M.H."/>
            <person name="de Klerk D."/>
            <person name="Pienaar R."/>
            <person name="Latif A.A."/>
            <person name="Rees D.J."/>
            <person name="Mans B.J."/>
        </authorList>
    </citation>
    <scope>NUCLEOTIDE SEQUENCE</scope>
    <source>
        <tissue evidence="2">Salivary glands</tissue>
    </source>
</reference>
<evidence type="ECO:0000256" key="1">
    <source>
        <dbReference type="SAM" id="SignalP"/>
    </source>
</evidence>
<dbReference type="EMBL" id="GEDV01006532">
    <property type="protein sequence ID" value="JAP82025.1"/>
    <property type="molecule type" value="Transcribed_RNA"/>
</dbReference>
<dbReference type="AlphaFoldDB" id="A0A131YU21"/>
<protein>
    <submittedName>
        <fullName evidence="2">28 kDa Metastriate family member</fullName>
    </submittedName>
</protein>
<sequence>MRALCKIAFLALSLYVLFGDTEGENATPIGNGVTVNASLFYDDRYYNISQKKKPKLNITEDLLNVLLLAEKYLHSQSVMVNFSVHTVQQRSDYLVLKNNRIDGAQTLQNMTQRAADEHAPNNSVWYHFAGYSITGSLEGRDRSQPLLSDIATNGTFCKQPSAAILMYYPGSNNTNAFVSATSLIFGAKGRIIYSPEDMKAMNETFQNCEKLG</sequence>
<keyword evidence="1" id="KW-0732">Signal</keyword>
<accession>A0A131YU21</accession>
<organism evidence="2">
    <name type="scientific">Rhipicephalus appendiculatus</name>
    <name type="common">Brown ear tick</name>
    <dbReference type="NCBI Taxonomy" id="34631"/>
    <lineage>
        <taxon>Eukaryota</taxon>
        <taxon>Metazoa</taxon>
        <taxon>Ecdysozoa</taxon>
        <taxon>Arthropoda</taxon>
        <taxon>Chelicerata</taxon>
        <taxon>Arachnida</taxon>
        <taxon>Acari</taxon>
        <taxon>Parasitiformes</taxon>
        <taxon>Ixodida</taxon>
        <taxon>Ixodoidea</taxon>
        <taxon>Ixodidae</taxon>
        <taxon>Rhipicephalinae</taxon>
        <taxon>Rhipicephalus</taxon>
        <taxon>Rhipicephalus</taxon>
    </lineage>
</organism>